<dbReference type="EMBL" id="CATOUU010000699">
    <property type="protein sequence ID" value="CAI9942369.1"/>
    <property type="molecule type" value="Genomic_DNA"/>
</dbReference>
<dbReference type="EMBL" id="CAXDID020000073">
    <property type="protein sequence ID" value="CAL6015478.1"/>
    <property type="molecule type" value="Genomic_DNA"/>
</dbReference>
<reference evidence="1" key="1">
    <citation type="submission" date="2023-06" db="EMBL/GenBank/DDBJ databases">
        <authorList>
            <person name="Kurt Z."/>
        </authorList>
    </citation>
    <scope>NUCLEOTIDE SEQUENCE</scope>
</reference>
<evidence type="ECO:0000313" key="1">
    <source>
        <dbReference type="EMBL" id="CAI9942369.1"/>
    </source>
</evidence>
<evidence type="ECO:0000313" key="2">
    <source>
        <dbReference type="EMBL" id="CAL6015478.1"/>
    </source>
</evidence>
<proteinExistence type="predicted"/>
<dbReference type="Proteomes" id="UP001642409">
    <property type="component" value="Unassembled WGS sequence"/>
</dbReference>
<evidence type="ECO:0000313" key="3">
    <source>
        <dbReference type="Proteomes" id="UP001642409"/>
    </source>
</evidence>
<accession>A0AA86U627</accession>
<reference evidence="2 3" key="2">
    <citation type="submission" date="2024-07" db="EMBL/GenBank/DDBJ databases">
        <authorList>
            <person name="Akdeniz Z."/>
        </authorList>
    </citation>
    <scope>NUCLEOTIDE SEQUENCE [LARGE SCALE GENOMIC DNA]</scope>
</reference>
<organism evidence="1">
    <name type="scientific">Hexamita inflata</name>
    <dbReference type="NCBI Taxonomy" id="28002"/>
    <lineage>
        <taxon>Eukaryota</taxon>
        <taxon>Metamonada</taxon>
        <taxon>Diplomonadida</taxon>
        <taxon>Hexamitidae</taxon>
        <taxon>Hexamitinae</taxon>
        <taxon>Hexamita</taxon>
    </lineage>
</organism>
<sequence>MTLSPRYSIKNRVKNWCQTKQYHQKLKYFSVLHSFQQFWNKIKFVNMFIGLEFLEIFNSDLGQRLYTHHQSEALIQCNKQPILQEQMPIDHMNITHKLSCVINLKIYTKQRLLNFLSSYILIVITIKKSPPRNSKVVHQFKICEKYRFSEQDTPIILLLKPNENYLIMVHLHLKGKRLDCHCQLKYQNE</sequence>
<comment type="caution">
    <text evidence="1">The sequence shown here is derived from an EMBL/GenBank/DDBJ whole genome shotgun (WGS) entry which is preliminary data.</text>
</comment>
<keyword evidence="3" id="KW-1185">Reference proteome</keyword>
<name>A0AA86U627_9EUKA</name>
<gene>
    <name evidence="2" type="ORF">HINF_LOCUS24866</name>
    <name evidence="1" type="ORF">HINF_LOCUS30014</name>
</gene>
<dbReference type="AlphaFoldDB" id="A0AA86U627"/>
<protein>
    <submittedName>
        <fullName evidence="2">Hypothetical_protein</fullName>
    </submittedName>
</protein>